<accession>A0A0E0LU52</accession>
<protein>
    <submittedName>
        <fullName evidence="1">Uncharacterized protein</fullName>
    </submittedName>
</protein>
<dbReference type="Gramene" id="OPUNC08G10960.1">
    <property type="protein sequence ID" value="OPUNC08G10960.1"/>
    <property type="gene ID" value="OPUNC08G10960"/>
</dbReference>
<evidence type="ECO:0000313" key="1">
    <source>
        <dbReference type="EnsemblPlants" id="OPUNC08G10960.1"/>
    </source>
</evidence>
<dbReference type="eggNOG" id="KOG4197">
    <property type="taxonomic scope" value="Eukaryota"/>
</dbReference>
<proteinExistence type="predicted"/>
<reference evidence="1" key="1">
    <citation type="submission" date="2015-04" db="UniProtKB">
        <authorList>
            <consortium name="EnsemblPlants"/>
        </authorList>
    </citation>
    <scope>IDENTIFICATION</scope>
</reference>
<sequence>MASAYISQCKYYKLGEFVTNVGLGRRCSNAGGVRVFLDMVAAGFWPYITTFNLRVMAFTKICMFWDLHLTADHMRPDGVTPDLVTQ</sequence>
<keyword evidence="2" id="KW-1185">Reference proteome</keyword>
<reference evidence="1" key="2">
    <citation type="submission" date="2018-05" db="EMBL/GenBank/DDBJ databases">
        <title>OpunRS2 (Oryza punctata Reference Sequence Version 2).</title>
        <authorList>
            <person name="Zhang J."/>
            <person name="Kudrna D."/>
            <person name="Lee S."/>
            <person name="Talag J."/>
            <person name="Welchert J."/>
            <person name="Wing R.A."/>
        </authorList>
    </citation>
    <scope>NUCLEOTIDE SEQUENCE [LARGE SCALE GENOMIC DNA]</scope>
</reference>
<name>A0A0E0LU52_ORYPU</name>
<dbReference type="PANTHER" id="PTHR47493">
    <property type="entry name" value="OS08G0520200 PROTEIN"/>
    <property type="match status" value="1"/>
</dbReference>
<evidence type="ECO:0000313" key="2">
    <source>
        <dbReference type="Proteomes" id="UP000026962"/>
    </source>
</evidence>
<dbReference type="EnsemblPlants" id="OPUNC08G10960.1">
    <property type="protein sequence ID" value="OPUNC08G10960.1"/>
    <property type="gene ID" value="OPUNC08G10960"/>
</dbReference>
<dbReference type="STRING" id="4537.A0A0E0LU52"/>
<organism evidence="1">
    <name type="scientific">Oryza punctata</name>
    <name type="common">Red rice</name>
    <dbReference type="NCBI Taxonomy" id="4537"/>
    <lineage>
        <taxon>Eukaryota</taxon>
        <taxon>Viridiplantae</taxon>
        <taxon>Streptophyta</taxon>
        <taxon>Embryophyta</taxon>
        <taxon>Tracheophyta</taxon>
        <taxon>Spermatophyta</taxon>
        <taxon>Magnoliopsida</taxon>
        <taxon>Liliopsida</taxon>
        <taxon>Poales</taxon>
        <taxon>Poaceae</taxon>
        <taxon>BOP clade</taxon>
        <taxon>Oryzoideae</taxon>
        <taxon>Oryzeae</taxon>
        <taxon>Oryzinae</taxon>
        <taxon>Oryza</taxon>
    </lineage>
</organism>
<dbReference type="HOGENOM" id="CLU_2501862_0_0_1"/>
<dbReference type="PANTHER" id="PTHR47493:SF1">
    <property type="entry name" value="OS08G0520200 PROTEIN"/>
    <property type="match status" value="1"/>
</dbReference>
<dbReference type="AlphaFoldDB" id="A0A0E0LU52"/>
<dbReference type="Proteomes" id="UP000026962">
    <property type="component" value="Chromosome 8"/>
</dbReference>